<evidence type="ECO:0000313" key="3">
    <source>
        <dbReference type="Proteomes" id="UP000243904"/>
    </source>
</evidence>
<feature type="signal peptide" evidence="1">
    <location>
        <begin position="1"/>
        <end position="21"/>
    </location>
</feature>
<accession>A0A1H1UPY8</accession>
<keyword evidence="3" id="KW-1185">Reference proteome</keyword>
<gene>
    <name evidence="2" type="ORF">SAMN05444158_3052</name>
</gene>
<proteinExistence type="predicted"/>
<evidence type="ECO:0000256" key="1">
    <source>
        <dbReference type="SAM" id="SignalP"/>
    </source>
</evidence>
<dbReference type="Proteomes" id="UP000243904">
    <property type="component" value="Chromosome I"/>
</dbReference>
<name>A0A1H1UPY8_9BRAD</name>
<dbReference type="EMBL" id="LT629750">
    <property type="protein sequence ID" value="SDS74543.1"/>
    <property type="molecule type" value="Genomic_DNA"/>
</dbReference>
<protein>
    <recommendedName>
        <fullName evidence="4">Cysteine rich repeat-containing protein</fullName>
    </recommendedName>
</protein>
<dbReference type="AlphaFoldDB" id="A0A1H1UPY8"/>
<organism evidence="2 3">
    <name type="scientific">Bradyrhizobium canariense</name>
    <dbReference type="NCBI Taxonomy" id="255045"/>
    <lineage>
        <taxon>Bacteria</taxon>
        <taxon>Pseudomonadati</taxon>
        <taxon>Pseudomonadota</taxon>
        <taxon>Alphaproteobacteria</taxon>
        <taxon>Hyphomicrobiales</taxon>
        <taxon>Nitrobacteraceae</taxon>
        <taxon>Bradyrhizobium</taxon>
    </lineage>
</organism>
<sequence>MRKLLFVFMIYALPPAGPALAQQPQGSSPQMSEVGDDVRLMCRNAALKLCDPGYPPDRAAFRHCVEEKREKLPLQCLALFAQSGPPPR</sequence>
<evidence type="ECO:0000313" key="2">
    <source>
        <dbReference type="EMBL" id="SDS74543.1"/>
    </source>
</evidence>
<keyword evidence="1" id="KW-0732">Signal</keyword>
<feature type="chain" id="PRO_5009262522" description="Cysteine rich repeat-containing protein" evidence="1">
    <location>
        <begin position="22"/>
        <end position="88"/>
    </location>
</feature>
<reference evidence="3" key="1">
    <citation type="submission" date="2016-10" db="EMBL/GenBank/DDBJ databases">
        <authorList>
            <person name="Varghese N."/>
            <person name="Submissions S."/>
        </authorList>
    </citation>
    <scope>NUCLEOTIDE SEQUENCE [LARGE SCALE GENOMIC DNA]</scope>
    <source>
        <strain evidence="3">GAS369</strain>
    </source>
</reference>
<evidence type="ECO:0008006" key="4">
    <source>
        <dbReference type="Google" id="ProtNLM"/>
    </source>
</evidence>